<dbReference type="SUPFAM" id="SSF56059">
    <property type="entry name" value="Glutathione synthetase ATP-binding domain-like"/>
    <property type="match status" value="1"/>
</dbReference>
<feature type="binding site" evidence="14">
    <location>
        <begin position="177"/>
        <end position="178"/>
    </location>
    <ligand>
        <name>ATP</name>
        <dbReference type="ChEBI" id="CHEBI:30616"/>
    </ligand>
</feature>
<feature type="binding site" evidence="14">
    <location>
        <begin position="207"/>
        <end position="214"/>
    </location>
    <ligand>
        <name>ATP</name>
        <dbReference type="ChEBI" id="CHEBI:30616"/>
    </ligand>
</feature>
<proteinExistence type="inferred from homology"/>
<dbReference type="GO" id="GO:0071555">
    <property type="term" value="P:cell wall organization"/>
    <property type="evidence" value="ECO:0007669"/>
    <property type="project" value="UniProtKB-KW"/>
</dbReference>
<evidence type="ECO:0000256" key="2">
    <source>
        <dbReference type="ARBA" id="ARBA00010871"/>
    </source>
</evidence>
<dbReference type="InterPro" id="IPR016185">
    <property type="entry name" value="PreATP-grasp_dom_sf"/>
</dbReference>
<feature type="active site" evidence="13">
    <location>
        <position position="177"/>
    </location>
</feature>
<protein>
    <recommendedName>
        <fullName evidence="12">D-alanine--D-alanine ligase</fullName>
        <ecNumber evidence="12">6.3.2.4</ecNumber>
    </recommendedName>
    <alternativeName>
        <fullName evidence="12">D-Ala-D-Ala ligase</fullName>
    </alternativeName>
    <alternativeName>
        <fullName evidence="12">D-alanylalanine synthetase</fullName>
    </alternativeName>
</protein>
<feature type="active site" evidence="13">
    <location>
        <position position="16"/>
    </location>
</feature>
<evidence type="ECO:0000256" key="15">
    <source>
        <dbReference type="PIRSR" id="PIRSR039102-3"/>
    </source>
</evidence>
<comment type="cofactor">
    <cofactor evidence="15">
        <name>Mg(2+)</name>
        <dbReference type="ChEBI" id="CHEBI:18420"/>
    </cofactor>
    <cofactor evidence="15">
        <name>Mn(2+)</name>
        <dbReference type="ChEBI" id="CHEBI:29035"/>
    </cofactor>
    <text evidence="15">Binds 2 magnesium or manganese ions per subunit.</text>
</comment>
<keyword evidence="3 12" id="KW-0436">Ligase</keyword>
<dbReference type="PROSITE" id="PS00843">
    <property type="entry name" value="DALA_DALA_LIGASE_1"/>
    <property type="match status" value="1"/>
</dbReference>
<dbReference type="RefSeq" id="WP_095680829.1">
    <property type="nucleotide sequence ID" value="NZ_CP016768.2"/>
</dbReference>
<evidence type="ECO:0000256" key="8">
    <source>
        <dbReference type="ARBA" id="ARBA00022960"/>
    </source>
</evidence>
<comment type="function">
    <text evidence="12">Cell wall formation.</text>
</comment>
<dbReference type="InterPro" id="IPR000291">
    <property type="entry name" value="D-Ala_lig_Van_CS"/>
</dbReference>
<dbReference type="InterPro" id="IPR011095">
    <property type="entry name" value="Dala_Dala_lig_C"/>
</dbReference>
<dbReference type="HAMAP" id="MF_00047">
    <property type="entry name" value="Dala_Dala_lig"/>
    <property type="match status" value="1"/>
</dbReference>
<dbReference type="UniPathway" id="UPA00219"/>
<keyword evidence="9 12" id="KW-0573">Peptidoglycan synthesis</keyword>
<feature type="binding site" evidence="15">
    <location>
        <position position="290"/>
    </location>
    <ligand>
        <name>Mg(2+)</name>
        <dbReference type="ChEBI" id="CHEBI:18420"/>
        <label>1</label>
    </ligand>
</feature>
<dbReference type="PROSITE" id="PS00844">
    <property type="entry name" value="DALA_DALA_LIGASE_2"/>
    <property type="match status" value="1"/>
</dbReference>
<dbReference type="Pfam" id="PF07478">
    <property type="entry name" value="Dala_Dala_lig_C"/>
    <property type="match status" value="1"/>
</dbReference>
<dbReference type="GO" id="GO:0009252">
    <property type="term" value="P:peptidoglycan biosynthetic process"/>
    <property type="evidence" value="ECO:0007669"/>
    <property type="project" value="UniProtKB-UniRule"/>
</dbReference>
<dbReference type="GO" id="GO:0005524">
    <property type="term" value="F:ATP binding"/>
    <property type="evidence" value="ECO:0007669"/>
    <property type="project" value="UniProtKB-UniRule"/>
</dbReference>
<dbReference type="Pfam" id="PF01820">
    <property type="entry name" value="Dala_Dala_lig_N"/>
    <property type="match status" value="1"/>
</dbReference>
<dbReference type="GO" id="GO:0046872">
    <property type="term" value="F:metal ion binding"/>
    <property type="evidence" value="ECO:0007669"/>
    <property type="project" value="UniProtKB-KW"/>
</dbReference>
<feature type="binding site" evidence="15">
    <location>
        <position position="303"/>
    </location>
    <ligand>
        <name>Mg(2+)</name>
        <dbReference type="ChEBI" id="CHEBI:18420"/>
        <label>2</label>
    </ligand>
</feature>
<comment type="subcellular location">
    <subcellularLocation>
        <location evidence="12">Cytoplasm</location>
    </subcellularLocation>
</comment>
<dbReference type="FunFam" id="3.30.470.20:FF:000008">
    <property type="entry name" value="D-alanine--D-alanine ligase"/>
    <property type="match status" value="1"/>
</dbReference>
<evidence type="ECO:0000256" key="3">
    <source>
        <dbReference type="ARBA" id="ARBA00022598"/>
    </source>
</evidence>
<feature type="binding site" evidence="15">
    <location>
        <position position="303"/>
    </location>
    <ligand>
        <name>Mg(2+)</name>
        <dbReference type="ChEBI" id="CHEBI:18420"/>
        <label>1</label>
    </ligand>
</feature>
<evidence type="ECO:0000256" key="6">
    <source>
        <dbReference type="ARBA" id="ARBA00022840"/>
    </source>
</evidence>
<feature type="binding site" evidence="15">
    <location>
        <position position="305"/>
    </location>
    <ligand>
        <name>Mg(2+)</name>
        <dbReference type="ChEBI" id="CHEBI:18420"/>
        <label>2</label>
    </ligand>
</feature>
<feature type="binding site" evidence="14">
    <location>
        <begin position="302"/>
        <end position="303"/>
    </location>
    <ligand>
        <name>ATP</name>
        <dbReference type="ChEBI" id="CHEBI:30616"/>
    </ligand>
</feature>
<keyword evidence="10 15" id="KW-0464">Manganese</keyword>
<keyword evidence="6 16" id="KW-0067">ATP-binding</keyword>
<keyword evidence="8 12" id="KW-0133">Cell shape</keyword>
<dbReference type="InterPro" id="IPR013815">
    <property type="entry name" value="ATP_grasp_subdomain_1"/>
</dbReference>
<evidence type="ECO:0000256" key="5">
    <source>
        <dbReference type="ARBA" id="ARBA00022741"/>
    </source>
</evidence>
<evidence type="ECO:0000256" key="16">
    <source>
        <dbReference type="PROSITE-ProRule" id="PRU00409"/>
    </source>
</evidence>
<dbReference type="PROSITE" id="PS50975">
    <property type="entry name" value="ATP_GRASP"/>
    <property type="match status" value="1"/>
</dbReference>
<keyword evidence="12" id="KW-0963">Cytoplasm</keyword>
<feature type="binding site" evidence="14">
    <location>
        <begin position="169"/>
        <end position="171"/>
    </location>
    <ligand>
        <name>ATP</name>
        <dbReference type="ChEBI" id="CHEBI:30616"/>
    </ligand>
</feature>
<evidence type="ECO:0000256" key="7">
    <source>
        <dbReference type="ARBA" id="ARBA00022842"/>
    </source>
</evidence>
<dbReference type="Gene3D" id="3.40.50.20">
    <property type="match status" value="1"/>
</dbReference>
<dbReference type="EC" id="6.3.2.4" evidence="12"/>
<comment type="similarity">
    <text evidence="2 12">Belongs to the D-alanine--D-alanine ligase family.</text>
</comment>
<evidence type="ECO:0000256" key="11">
    <source>
        <dbReference type="ARBA" id="ARBA00023316"/>
    </source>
</evidence>
<evidence type="ECO:0000256" key="12">
    <source>
        <dbReference type="HAMAP-Rule" id="MF_00047"/>
    </source>
</evidence>
<comment type="cofactor">
    <cofactor evidence="1">
        <name>Mn(2+)</name>
        <dbReference type="ChEBI" id="CHEBI:29035"/>
    </cofactor>
</comment>
<evidence type="ECO:0000256" key="10">
    <source>
        <dbReference type="ARBA" id="ARBA00023211"/>
    </source>
</evidence>
<comment type="catalytic activity">
    <reaction evidence="12">
        <text>2 D-alanine + ATP = D-alanyl-D-alanine + ADP + phosphate + H(+)</text>
        <dbReference type="Rhea" id="RHEA:11224"/>
        <dbReference type="ChEBI" id="CHEBI:15378"/>
        <dbReference type="ChEBI" id="CHEBI:30616"/>
        <dbReference type="ChEBI" id="CHEBI:43474"/>
        <dbReference type="ChEBI" id="CHEBI:57416"/>
        <dbReference type="ChEBI" id="CHEBI:57822"/>
        <dbReference type="ChEBI" id="CHEBI:456216"/>
        <dbReference type="EC" id="6.3.2.4"/>
    </reaction>
</comment>
<keyword evidence="4 15" id="KW-0479">Metal-binding</keyword>
<evidence type="ECO:0000256" key="14">
    <source>
        <dbReference type="PIRSR" id="PIRSR039102-2"/>
    </source>
</evidence>
<accession>A0A249JYA6</accession>
<reference evidence="19" key="1">
    <citation type="submission" date="2016-10" db="EMBL/GenBank/DDBJ databases">
        <title>High microdiversification within the ubiquitous acI lineage of Actinobacteria.</title>
        <authorList>
            <person name="Neuenschwander S.M."/>
            <person name="Salcher M."/>
            <person name="Ghai R."/>
            <person name="Pernthaler J."/>
        </authorList>
    </citation>
    <scope>NUCLEOTIDE SEQUENCE [LARGE SCALE GENOMIC DNA]</scope>
</reference>
<name>A0A249JYA6_9ACTN</name>
<dbReference type="EMBL" id="CP016768">
    <property type="protein sequence ID" value="ASY09518.1"/>
    <property type="molecule type" value="Genomic_DNA"/>
</dbReference>
<sequence length="347" mass="37106">MIKPRVAIICGGKSSEHEISCVSANGILNSIDRNLFEPVLIGITKSGKWLFLPDDTNFAIINGALPTVPESGVEISITSQGLFSGGKALSIDIAFPILHGPYGEDGTIQGLFEMIAVSYVGSGVLASAVSMDKSYAKPIFAAASLKVAPGIVVTSKDFELPSNLTFPLFVKPARSGSSRGTTKVKQKSELAAAVNIALEFDTKVIIEQSVVGKEIECAVLQADGKLTVSQVGQILLSDKFEFYDFQAKYLDNSMQLVVPADLPAGIEAKIQQAALTAFKAAGCEGLARIDFFYSDQGEIIINEINTMPGFTPTSVYPKLIEKSGITYQQLITKLIQTAQNRSLSITR</sequence>
<dbReference type="NCBIfam" id="NF002378">
    <property type="entry name" value="PRK01372.1"/>
    <property type="match status" value="1"/>
</dbReference>
<dbReference type="GO" id="GO:0008716">
    <property type="term" value="F:D-alanine-D-alanine ligase activity"/>
    <property type="evidence" value="ECO:0007669"/>
    <property type="project" value="UniProtKB-UniRule"/>
</dbReference>
<feature type="binding site" evidence="14">
    <location>
        <position position="133"/>
    </location>
    <ligand>
        <name>ATP</name>
        <dbReference type="ChEBI" id="CHEBI:30616"/>
    </ligand>
</feature>
<evidence type="ECO:0000256" key="9">
    <source>
        <dbReference type="ARBA" id="ARBA00022984"/>
    </source>
</evidence>
<gene>
    <name evidence="12" type="primary">ddl</name>
    <name evidence="18" type="ORF">B1s21122_04115</name>
</gene>
<evidence type="ECO:0000256" key="13">
    <source>
        <dbReference type="PIRSR" id="PIRSR039102-1"/>
    </source>
</evidence>
<dbReference type="AlphaFoldDB" id="A0A249JYA6"/>
<feature type="domain" description="ATP-grasp" evidence="17">
    <location>
        <begin position="137"/>
        <end position="336"/>
    </location>
</feature>
<dbReference type="SUPFAM" id="SSF52440">
    <property type="entry name" value="PreATP-grasp domain"/>
    <property type="match status" value="1"/>
</dbReference>
<keyword evidence="19" id="KW-1185">Reference proteome</keyword>
<dbReference type="Gene3D" id="3.30.470.20">
    <property type="entry name" value="ATP-grasp fold, B domain"/>
    <property type="match status" value="1"/>
</dbReference>
<dbReference type="NCBIfam" id="NF002528">
    <property type="entry name" value="PRK01966.1-4"/>
    <property type="match status" value="1"/>
</dbReference>
<dbReference type="GO" id="GO:0008360">
    <property type="term" value="P:regulation of cell shape"/>
    <property type="evidence" value="ECO:0007669"/>
    <property type="project" value="UniProtKB-KW"/>
</dbReference>
<evidence type="ECO:0000313" key="19">
    <source>
        <dbReference type="Proteomes" id="UP000217153"/>
    </source>
</evidence>
<organism evidence="18 19">
    <name type="scientific">Candidatus Nanopelagicus limnae</name>
    <dbReference type="NCBI Taxonomy" id="1884634"/>
    <lineage>
        <taxon>Bacteria</taxon>
        <taxon>Bacillati</taxon>
        <taxon>Actinomycetota</taxon>
        <taxon>Actinomycetes</taxon>
        <taxon>Candidatus Nanopelagicales</taxon>
        <taxon>Candidatus Nanopelagicaceae</taxon>
        <taxon>Candidatus Nanopelagicus</taxon>
    </lineage>
</organism>
<evidence type="ECO:0000259" key="17">
    <source>
        <dbReference type="PROSITE" id="PS50975"/>
    </source>
</evidence>
<evidence type="ECO:0000313" key="18">
    <source>
        <dbReference type="EMBL" id="ASY09518.1"/>
    </source>
</evidence>
<dbReference type="InterPro" id="IPR011761">
    <property type="entry name" value="ATP-grasp"/>
</dbReference>
<keyword evidence="5 14" id="KW-0547">Nucleotide-binding</keyword>
<comment type="pathway">
    <text evidence="12">Cell wall biogenesis; peptidoglycan biosynthesis.</text>
</comment>
<keyword evidence="7 15" id="KW-0460">Magnesium</keyword>
<evidence type="ECO:0000256" key="1">
    <source>
        <dbReference type="ARBA" id="ARBA00001936"/>
    </source>
</evidence>
<dbReference type="PANTHER" id="PTHR23132">
    <property type="entry name" value="D-ALANINE--D-ALANINE LIGASE"/>
    <property type="match status" value="1"/>
</dbReference>
<evidence type="ECO:0000256" key="4">
    <source>
        <dbReference type="ARBA" id="ARBA00022723"/>
    </source>
</evidence>
<dbReference type="KEGG" id="abam:B1s21122_04115"/>
<dbReference type="InterPro" id="IPR005905">
    <property type="entry name" value="D_ala_D_ala"/>
</dbReference>
<dbReference type="NCBIfam" id="TIGR01205">
    <property type="entry name" value="D_ala_D_alaTIGR"/>
    <property type="match status" value="1"/>
</dbReference>
<feature type="active site" evidence="13">
    <location>
        <position position="314"/>
    </location>
</feature>
<dbReference type="PIRSF" id="PIRSF039102">
    <property type="entry name" value="Ddl/VanB"/>
    <property type="match status" value="1"/>
</dbReference>
<dbReference type="Gene3D" id="3.30.1490.20">
    <property type="entry name" value="ATP-grasp fold, A domain"/>
    <property type="match status" value="1"/>
</dbReference>
<dbReference type="PANTHER" id="PTHR23132:SF25">
    <property type="entry name" value="D-ALANINE--D-ALANINE LIGASE A"/>
    <property type="match status" value="1"/>
</dbReference>
<dbReference type="OrthoDB" id="9813261at2"/>
<dbReference type="Proteomes" id="UP000217153">
    <property type="component" value="Chromosome"/>
</dbReference>
<keyword evidence="11 12" id="KW-0961">Cell wall biogenesis/degradation</keyword>
<dbReference type="GO" id="GO:0005829">
    <property type="term" value="C:cytosol"/>
    <property type="evidence" value="ECO:0007669"/>
    <property type="project" value="TreeGrafter"/>
</dbReference>
<dbReference type="InterPro" id="IPR011127">
    <property type="entry name" value="Dala_Dala_lig_N"/>
</dbReference>